<organism evidence="2 3">
    <name type="scientific">Thalassospira lohafexi</name>
    <dbReference type="NCBI Taxonomy" id="744227"/>
    <lineage>
        <taxon>Bacteria</taxon>
        <taxon>Pseudomonadati</taxon>
        <taxon>Pseudomonadota</taxon>
        <taxon>Alphaproteobacteria</taxon>
        <taxon>Rhodospirillales</taxon>
        <taxon>Thalassospiraceae</taxon>
        <taxon>Thalassospira</taxon>
    </lineage>
</organism>
<dbReference type="PROSITE" id="PS51737">
    <property type="entry name" value="RECOMBINASE_DNA_BIND"/>
    <property type="match status" value="1"/>
</dbReference>
<gene>
    <name evidence="2" type="ORF">COO92_21560</name>
</gene>
<dbReference type="EMBL" id="NXGX01000016">
    <property type="protein sequence ID" value="PKR56300.1"/>
    <property type="molecule type" value="Genomic_DNA"/>
</dbReference>
<dbReference type="CDD" id="cd00338">
    <property type="entry name" value="Ser_Recombinase"/>
    <property type="match status" value="1"/>
</dbReference>
<dbReference type="InterPro" id="IPR006119">
    <property type="entry name" value="Resolv_N"/>
</dbReference>
<dbReference type="InterPro" id="IPR036162">
    <property type="entry name" value="Resolvase-like_N_sf"/>
</dbReference>
<protein>
    <recommendedName>
        <fullName evidence="1">Recombinase domain-containing protein</fullName>
    </recommendedName>
</protein>
<feature type="domain" description="Recombinase" evidence="1">
    <location>
        <begin position="158"/>
        <end position="301"/>
    </location>
</feature>
<dbReference type="SUPFAM" id="SSF53041">
    <property type="entry name" value="Resolvase-like"/>
    <property type="match status" value="1"/>
</dbReference>
<accession>A0A2N3L0Q3</accession>
<evidence type="ECO:0000313" key="3">
    <source>
        <dbReference type="Proteomes" id="UP000233332"/>
    </source>
</evidence>
<keyword evidence="3" id="KW-1185">Reference proteome</keyword>
<sequence>MIQPSRTQSVHVAIYARHSTDKQETSTQDQIRRCREYCSAKGYHVADVFFDEGISGSHLANRPGIGALLVAALDGKFEGVIAEDLSRISRDQADTANFFKKMVFLGVPVETVSDGLINELHIGLKSTMNALYLKDLSDKTHRGVVAAVLRGGVPGGQLYGYDLIHALDEFGEPIRGKRKVNQEQAAIIREIFEYYAEGRKLKHICDDLNRQGIDSPKGGKWAPSSLVGSFVRQTGMLRQTLYNGFVTFNKLQYRKHPENGKRLSIVRPEKEWITVPIPELAILKEETFLKVQKALDERSSMHMQRKLIPAVMTDEERRDKSIRRSKEWRRNQAVGNKRANAVFGGKLYCGEHDQKITATYAKHYSCPIKGCANRNLHYDEVIKLVLDAISNLDEAKIIEHFEGDELRNIRAHHTQEITRLTTQLEKLRAGMNKVIDALGPDARSNEIRVFFDDKAEQIQRTKLDLAQHKRAIADNASPKKLDTIVKHHQNLVARLAIWSRDPSAVNLLRQVILKLTITTNKAGRKSERLRTCTADFDFPAIVSSPKKT</sequence>
<dbReference type="PANTHER" id="PTHR30461:SF23">
    <property type="entry name" value="DNA RECOMBINASE-RELATED"/>
    <property type="match status" value="1"/>
</dbReference>
<proteinExistence type="predicted"/>
<reference evidence="2 3" key="1">
    <citation type="submission" date="2017-09" db="EMBL/GenBank/DDBJ databases">
        <title>Biodiversity and function of Thalassospira species in the particle-attached aromatic-hydrocarbon-degrading consortia from the surface seawater of the China South Sea.</title>
        <authorList>
            <person name="Dong C."/>
            <person name="Lai Q."/>
            <person name="Shao Z."/>
        </authorList>
    </citation>
    <scope>NUCLEOTIDE SEQUENCE [LARGE SCALE GENOMIC DNA]</scope>
    <source>
        <strain evidence="2 3">139Z-12</strain>
    </source>
</reference>
<dbReference type="GO" id="GO:0003677">
    <property type="term" value="F:DNA binding"/>
    <property type="evidence" value="ECO:0007669"/>
    <property type="project" value="InterPro"/>
</dbReference>
<evidence type="ECO:0000259" key="1">
    <source>
        <dbReference type="PROSITE" id="PS51737"/>
    </source>
</evidence>
<comment type="caution">
    <text evidence="2">The sequence shown here is derived from an EMBL/GenBank/DDBJ whole genome shotgun (WGS) entry which is preliminary data.</text>
</comment>
<dbReference type="Proteomes" id="UP000233332">
    <property type="component" value="Unassembled WGS sequence"/>
</dbReference>
<dbReference type="InterPro" id="IPR050639">
    <property type="entry name" value="SSR_resolvase"/>
</dbReference>
<dbReference type="SMART" id="SM00857">
    <property type="entry name" value="Resolvase"/>
    <property type="match status" value="1"/>
</dbReference>
<dbReference type="InterPro" id="IPR011109">
    <property type="entry name" value="DNA_bind_recombinase_dom"/>
</dbReference>
<dbReference type="PANTHER" id="PTHR30461">
    <property type="entry name" value="DNA-INVERTASE FROM LAMBDOID PROPHAGE"/>
    <property type="match status" value="1"/>
</dbReference>
<dbReference type="AlphaFoldDB" id="A0A2N3L0Q3"/>
<evidence type="ECO:0000313" key="2">
    <source>
        <dbReference type="EMBL" id="PKR56300.1"/>
    </source>
</evidence>
<dbReference type="Gene3D" id="3.90.1750.20">
    <property type="entry name" value="Putative Large Serine Recombinase, Chain B, Domain 2"/>
    <property type="match status" value="1"/>
</dbReference>
<dbReference type="Pfam" id="PF07508">
    <property type="entry name" value="Recombinase"/>
    <property type="match status" value="1"/>
</dbReference>
<dbReference type="Pfam" id="PF00239">
    <property type="entry name" value="Resolvase"/>
    <property type="match status" value="1"/>
</dbReference>
<dbReference type="Gene3D" id="3.40.50.1390">
    <property type="entry name" value="Resolvase, N-terminal catalytic domain"/>
    <property type="match status" value="1"/>
</dbReference>
<name>A0A2N3L0Q3_9PROT</name>
<dbReference type="GO" id="GO:0000150">
    <property type="term" value="F:DNA strand exchange activity"/>
    <property type="evidence" value="ECO:0007669"/>
    <property type="project" value="InterPro"/>
</dbReference>
<dbReference type="InterPro" id="IPR038109">
    <property type="entry name" value="DNA_bind_recomb_sf"/>
</dbReference>